<dbReference type="SUPFAM" id="SSF50621">
    <property type="entry name" value="Alanine racemase C-terminal domain-like"/>
    <property type="match status" value="1"/>
</dbReference>
<dbReference type="InterPro" id="IPR029066">
    <property type="entry name" value="PLP-binding_barrel"/>
</dbReference>
<keyword evidence="10" id="KW-0456">Lyase</keyword>
<name>A0A918SYU6_9GAMM</name>
<evidence type="ECO:0000256" key="8">
    <source>
        <dbReference type="ARBA" id="ARBA00022840"/>
    </source>
</evidence>
<dbReference type="Gene3D" id="1.20.120.1320">
    <property type="entry name" value="Aspartokinase, catalytic domain"/>
    <property type="match status" value="1"/>
</dbReference>
<sequence length="886" mass="95508">MPALPGARVISTCPINRSVFLSLEANAVQVNRWVVLKFGGTSVSRRNRWDTIGTLAAKRLADEGARVLVVVSALSGVTNELQAIAHGDRVAGRIAALVERHRAFCTELDLDPDTVLGERLDALQALATDPRAATRPLDWQAEVLAQGELLSSTLGAAYLRSRGLDIGWCDARQWLTAVSLPNASEWSKRLSVNCRHDGDTPTRERFAQQPTRVLITQGFIARHDDDGTAILGRGGSDTSAAYFGALLGAARVEIWTDVPGMFSANPREVPDARLLARLDYAEAQEIATTGAKVLHPRSIAPCRDANVPMAILDTERPDLPGTRIDASAATVPGVKAISRRNGIVLVSMESIGMWQQVGFLADVFERFKRHGLSVDLIGSSETNVTVSLDPSENLVTSNVLEALSADLAEVCRVKVIAPCAAITLVGRGMRSLLHKLSDVWATFGEERVHLISQSSNDLNLTFVIDEADADGLLPQLHAELIRGGAMPVNDDTVFGPSWREVVHGRVPRATPWWATRREALLEFAQAGTPRYVYDLDTVRARARALLATPAIDRGFYAMKANAHPAILRAIVEAGFGLECVSLAEIEHAFASVPDLAASNVLFTPSFAPRAEYDAAFARGVTVTIDNCEALQRWPETFRGRSLWLRLDLGHGEGHHEKVRTGGVAAKFGLPLARFDAFVDAARRLGVRITGLHAHLGSGIDVPGHWREVYAKLAGLADGVGTIETIDIGGGLPIPYTPDAQDFDLDTWRAGLAEIKGAYPRYGLVIEPGRYLVAESGALLLTVTQVIEKDGVRRIGADAGMNALARPAMYDAYHGIHNLGRLDDMQLATFDVVGPICESGDVLGRDRRLPAATAEGDVLVVADAGAYGMAMANTYNRRALPAEDVIG</sequence>
<gene>
    <name evidence="15" type="primary">lysA</name>
    <name evidence="15" type="ORF">GCM10007067_12920</name>
</gene>
<dbReference type="InterPro" id="IPR022643">
    <property type="entry name" value="De-COase2_C"/>
</dbReference>
<reference evidence="15" key="2">
    <citation type="submission" date="2020-09" db="EMBL/GenBank/DDBJ databases">
        <authorList>
            <person name="Sun Q."/>
            <person name="Kim S."/>
        </authorList>
    </citation>
    <scope>NUCLEOTIDE SEQUENCE</scope>
    <source>
        <strain evidence="15">KCTC 23077</strain>
    </source>
</reference>
<dbReference type="PANTHER" id="PTHR43727">
    <property type="entry name" value="DIAMINOPIMELATE DECARBOXYLASE"/>
    <property type="match status" value="1"/>
</dbReference>
<accession>A0A918SYU6</accession>
<feature type="active site" description="Proton donor" evidence="11">
    <location>
        <position position="836"/>
    </location>
</feature>
<evidence type="ECO:0000313" key="16">
    <source>
        <dbReference type="Proteomes" id="UP000646426"/>
    </source>
</evidence>
<dbReference type="InterPro" id="IPR002986">
    <property type="entry name" value="DAP_deCOOHase_LysA"/>
</dbReference>
<evidence type="ECO:0000256" key="12">
    <source>
        <dbReference type="RuleBase" id="RU003737"/>
    </source>
</evidence>
<comment type="similarity">
    <text evidence="12">Belongs to the Orn/Lys/Arg decarboxylase class-II family.</text>
</comment>
<dbReference type="InterPro" id="IPR042199">
    <property type="entry name" value="AsparK_Bifunc_asparK/hSer_DH"/>
</dbReference>
<dbReference type="PROSITE" id="PS00324">
    <property type="entry name" value="ASPARTOKINASE"/>
    <property type="match status" value="1"/>
</dbReference>
<comment type="pathway">
    <text evidence="13">Amino-acid biosynthesis; L-threonine biosynthesis; L-threonine from L-aspartate: step 1/5.</text>
</comment>
<dbReference type="InterPro" id="IPR001341">
    <property type="entry name" value="Asp_kinase"/>
</dbReference>
<dbReference type="SUPFAM" id="SSF55021">
    <property type="entry name" value="ACT-like"/>
    <property type="match status" value="2"/>
</dbReference>
<evidence type="ECO:0000256" key="7">
    <source>
        <dbReference type="ARBA" id="ARBA00022793"/>
    </source>
</evidence>
<dbReference type="EMBL" id="BMYD01000001">
    <property type="protein sequence ID" value="GHA77025.1"/>
    <property type="molecule type" value="Genomic_DNA"/>
</dbReference>
<evidence type="ECO:0000259" key="14">
    <source>
        <dbReference type="PROSITE" id="PS51671"/>
    </source>
</evidence>
<dbReference type="InterPro" id="IPR011246">
    <property type="entry name" value="DAP_dec_asp_kin"/>
</dbReference>
<keyword evidence="6 15" id="KW-0418">Kinase</keyword>
<dbReference type="InterPro" id="IPR022653">
    <property type="entry name" value="De-COase2_pyr-phos_BS"/>
</dbReference>
<keyword evidence="5" id="KW-0547">Nucleotide-binding</keyword>
<dbReference type="Pfam" id="PF02784">
    <property type="entry name" value="Orn_Arg_deC_N"/>
    <property type="match status" value="1"/>
</dbReference>
<dbReference type="Gene3D" id="3.30.70.260">
    <property type="match status" value="2"/>
</dbReference>
<dbReference type="NCBIfam" id="TIGR00657">
    <property type="entry name" value="asp_kinases"/>
    <property type="match status" value="1"/>
</dbReference>
<evidence type="ECO:0000256" key="11">
    <source>
        <dbReference type="PIRSR" id="PIRSR600183-50"/>
    </source>
</evidence>
<comment type="pathway">
    <text evidence="13">Amino-acid biosynthesis; L-methionine biosynthesis via de novo pathway; L-homoserine from L-aspartate: step 1/3.</text>
</comment>
<reference evidence="15" key="1">
    <citation type="journal article" date="2014" name="Int. J. Syst. Evol. Microbiol.">
        <title>Complete genome sequence of Corynebacterium casei LMG S-19264T (=DSM 44701T), isolated from a smear-ripened cheese.</title>
        <authorList>
            <consortium name="US DOE Joint Genome Institute (JGI-PGF)"/>
            <person name="Walter F."/>
            <person name="Albersmeier A."/>
            <person name="Kalinowski J."/>
            <person name="Ruckert C."/>
        </authorList>
    </citation>
    <scope>NUCLEOTIDE SEQUENCE</scope>
    <source>
        <strain evidence="15">KCTC 23077</strain>
    </source>
</reference>
<organism evidence="15 16">
    <name type="scientific">Cognatilysobacter bugurensis</name>
    <dbReference type="NCBI Taxonomy" id="543356"/>
    <lineage>
        <taxon>Bacteria</taxon>
        <taxon>Pseudomonadati</taxon>
        <taxon>Pseudomonadota</taxon>
        <taxon>Gammaproteobacteria</taxon>
        <taxon>Lysobacterales</taxon>
        <taxon>Lysobacteraceae</taxon>
        <taxon>Cognatilysobacter</taxon>
    </lineage>
</organism>
<dbReference type="EC" id="2.7.2.4" evidence="3"/>
<evidence type="ECO:0000256" key="3">
    <source>
        <dbReference type="ARBA" id="ARBA00013059"/>
    </source>
</evidence>
<evidence type="ECO:0000256" key="9">
    <source>
        <dbReference type="ARBA" id="ARBA00022898"/>
    </source>
</evidence>
<dbReference type="PIRSF" id="PIRSF036459">
    <property type="entry name" value="DAP_dec_asp_kin"/>
    <property type="match status" value="1"/>
</dbReference>
<keyword evidence="9 11" id="KW-0663">Pyridoxal phosphate</keyword>
<evidence type="ECO:0000256" key="5">
    <source>
        <dbReference type="ARBA" id="ARBA00022741"/>
    </source>
</evidence>
<dbReference type="PROSITE" id="PS00878">
    <property type="entry name" value="ODR_DC_2_1"/>
    <property type="match status" value="1"/>
</dbReference>
<keyword evidence="13" id="KW-0028">Amino-acid biosynthesis</keyword>
<dbReference type="SUPFAM" id="SSF53633">
    <property type="entry name" value="Carbamate kinase-like"/>
    <property type="match status" value="1"/>
</dbReference>
<dbReference type="GO" id="GO:0008836">
    <property type="term" value="F:diaminopimelate decarboxylase activity"/>
    <property type="evidence" value="ECO:0007669"/>
    <property type="project" value="InterPro"/>
</dbReference>
<evidence type="ECO:0000256" key="2">
    <source>
        <dbReference type="ARBA" id="ARBA00004766"/>
    </source>
</evidence>
<dbReference type="InterPro" id="IPR000183">
    <property type="entry name" value="Orn/DAP/Arg_de-COase"/>
</dbReference>
<dbReference type="PANTHER" id="PTHR43727:SF2">
    <property type="entry name" value="GROUP IV DECARBOXYLASE"/>
    <property type="match status" value="1"/>
</dbReference>
<evidence type="ECO:0000256" key="1">
    <source>
        <dbReference type="ARBA" id="ARBA00001933"/>
    </source>
</evidence>
<dbReference type="InterPro" id="IPR009006">
    <property type="entry name" value="Ala_racemase/Decarboxylase_C"/>
</dbReference>
<dbReference type="Gene3D" id="2.40.37.10">
    <property type="entry name" value="Lyase, Ornithine Decarboxylase, Chain A, domain 1"/>
    <property type="match status" value="1"/>
</dbReference>
<dbReference type="GO" id="GO:0004072">
    <property type="term" value="F:aspartate kinase activity"/>
    <property type="evidence" value="ECO:0007669"/>
    <property type="project" value="UniProtKB-EC"/>
</dbReference>
<keyword evidence="16" id="KW-1185">Reference proteome</keyword>
<proteinExistence type="inferred from homology"/>
<feature type="domain" description="ACT" evidence="14">
    <location>
        <begin position="348"/>
        <end position="418"/>
    </location>
</feature>
<feature type="modified residue" description="N6-(pyridoxal phosphate)lysine" evidence="11">
    <location>
        <position position="559"/>
    </location>
</feature>
<evidence type="ECO:0000256" key="13">
    <source>
        <dbReference type="RuleBase" id="RU004249"/>
    </source>
</evidence>
<dbReference type="Gene3D" id="3.40.1160.10">
    <property type="entry name" value="Acetylglutamate kinase-like"/>
    <property type="match status" value="1"/>
</dbReference>
<keyword evidence="8" id="KW-0067">ATP-binding</keyword>
<dbReference type="GO" id="GO:0005524">
    <property type="term" value="F:ATP binding"/>
    <property type="evidence" value="ECO:0007669"/>
    <property type="project" value="UniProtKB-KW"/>
</dbReference>
<dbReference type="GO" id="GO:0009089">
    <property type="term" value="P:lysine biosynthetic process via diaminopimelate"/>
    <property type="evidence" value="ECO:0007669"/>
    <property type="project" value="InterPro"/>
</dbReference>
<dbReference type="InterPro" id="IPR002912">
    <property type="entry name" value="ACT_dom"/>
</dbReference>
<evidence type="ECO:0000313" key="15">
    <source>
        <dbReference type="EMBL" id="GHA77025.1"/>
    </source>
</evidence>
<dbReference type="SUPFAM" id="SSF51419">
    <property type="entry name" value="PLP-binding barrel"/>
    <property type="match status" value="1"/>
</dbReference>
<dbReference type="Proteomes" id="UP000646426">
    <property type="component" value="Unassembled WGS sequence"/>
</dbReference>
<keyword evidence="7" id="KW-0210">Decarboxylase</keyword>
<evidence type="ECO:0000256" key="6">
    <source>
        <dbReference type="ARBA" id="ARBA00022777"/>
    </source>
</evidence>
<dbReference type="Gene3D" id="3.20.20.10">
    <property type="entry name" value="Alanine racemase"/>
    <property type="match status" value="1"/>
</dbReference>
<evidence type="ECO:0000256" key="4">
    <source>
        <dbReference type="ARBA" id="ARBA00022679"/>
    </source>
</evidence>
<dbReference type="InterPro" id="IPR022644">
    <property type="entry name" value="De-COase2_N"/>
</dbReference>
<dbReference type="InterPro" id="IPR018042">
    <property type="entry name" value="Aspartate_kinase_CS"/>
</dbReference>
<dbReference type="AlphaFoldDB" id="A0A918SYU6"/>
<dbReference type="InterPro" id="IPR036393">
    <property type="entry name" value="AceGlu_kinase-like_sf"/>
</dbReference>
<dbReference type="NCBIfam" id="NF006515">
    <property type="entry name" value="PRK08961.1"/>
    <property type="match status" value="1"/>
</dbReference>
<comment type="pathway">
    <text evidence="2 13">Amino-acid biosynthesis; L-lysine biosynthesis via DAP pathway; (S)-tetrahydrodipicolinate from L-aspartate: step 1/4.</text>
</comment>
<comment type="caution">
    <text evidence="15">The sequence shown here is derived from an EMBL/GenBank/DDBJ whole genome shotgun (WGS) entry which is preliminary data.</text>
</comment>
<evidence type="ECO:0000256" key="10">
    <source>
        <dbReference type="ARBA" id="ARBA00023239"/>
    </source>
</evidence>
<dbReference type="InterPro" id="IPR001048">
    <property type="entry name" value="Asp/Glu/Uridylate_kinase"/>
</dbReference>
<dbReference type="PRINTS" id="PR01181">
    <property type="entry name" value="DAPDCRBXLASE"/>
</dbReference>
<dbReference type="Pfam" id="PF00696">
    <property type="entry name" value="AA_kinase"/>
    <property type="match status" value="1"/>
</dbReference>
<dbReference type="PRINTS" id="PR01179">
    <property type="entry name" value="ODADCRBXLASE"/>
</dbReference>
<keyword evidence="4" id="KW-0808">Transferase</keyword>
<comment type="cofactor">
    <cofactor evidence="1 11">
        <name>pyridoxal 5'-phosphate</name>
        <dbReference type="ChEBI" id="CHEBI:597326"/>
    </cofactor>
</comment>
<dbReference type="PROSITE" id="PS51671">
    <property type="entry name" value="ACT"/>
    <property type="match status" value="1"/>
</dbReference>
<dbReference type="InterPro" id="IPR045865">
    <property type="entry name" value="ACT-like_dom_sf"/>
</dbReference>
<dbReference type="Pfam" id="PF00278">
    <property type="entry name" value="Orn_DAP_Arg_deC"/>
    <property type="match status" value="1"/>
</dbReference>
<protein>
    <recommendedName>
        <fullName evidence="3">aspartate kinase</fullName>
        <ecNumber evidence="3">2.7.2.4</ecNumber>
    </recommendedName>
</protein>